<keyword evidence="3" id="KW-1185">Reference proteome</keyword>
<dbReference type="Proteomes" id="UP000549911">
    <property type="component" value="Unassembled WGS sequence"/>
</dbReference>
<keyword evidence="1" id="KW-0732">Signal</keyword>
<evidence type="ECO:0000313" key="3">
    <source>
        <dbReference type="Proteomes" id="UP000549911"/>
    </source>
</evidence>
<feature type="chain" id="PRO_5031488059" description="Nuclear transport factor 2 family protein" evidence="1">
    <location>
        <begin position="27"/>
        <end position="202"/>
    </location>
</feature>
<sequence length="202" mass="21317">MGLRRLRAAGAVVVASVVLVAAACTADEPPEDPDDSPRSASLRVETVSGADRLDERARVDLEGEVGEVLSQYLVDAFLGDFPRQRFVQSFASFTSGAAEDATRDIDWLTAATVQDATSVRATELEARLSFLTLGRTVHGGTAHVHFAFEAAMPDGSTRPLVLDGSFLLEADDGGFTIFGYEVSFDNGDGEQVEVDSGTGAAS</sequence>
<evidence type="ECO:0000256" key="1">
    <source>
        <dbReference type="SAM" id="SignalP"/>
    </source>
</evidence>
<proteinExistence type="predicted"/>
<evidence type="ECO:0008006" key="4">
    <source>
        <dbReference type="Google" id="ProtNLM"/>
    </source>
</evidence>
<evidence type="ECO:0000313" key="2">
    <source>
        <dbReference type="EMBL" id="NYE35078.1"/>
    </source>
</evidence>
<organism evidence="2 3">
    <name type="scientific">Nocardioides cavernae</name>
    <dbReference type="NCBI Taxonomy" id="1921566"/>
    <lineage>
        <taxon>Bacteria</taxon>
        <taxon>Bacillati</taxon>
        <taxon>Actinomycetota</taxon>
        <taxon>Actinomycetes</taxon>
        <taxon>Propionibacteriales</taxon>
        <taxon>Nocardioidaceae</taxon>
        <taxon>Nocardioides</taxon>
    </lineage>
</organism>
<dbReference type="RefSeq" id="WP_179617779.1">
    <property type="nucleotide sequence ID" value="NZ_JACCBW010000001.1"/>
</dbReference>
<dbReference type="PROSITE" id="PS51257">
    <property type="entry name" value="PROKAR_LIPOPROTEIN"/>
    <property type="match status" value="1"/>
</dbReference>
<dbReference type="AlphaFoldDB" id="A0A7Y9GZD0"/>
<dbReference type="EMBL" id="JACCBW010000001">
    <property type="protein sequence ID" value="NYE35078.1"/>
    <property type="molecule type" value="Genomic_DNA"/>
</dbReference>
<gene>
    <name evidence="2" type="ORF">F4692_000182</name>
</gene>
<name>A0A7Y9GZD0_9ACTN</name>
<accession>A0A7Y9GZD0</accession>
<reference evidence="2 3" key="1">
    <citation type="submission" date="2020-07" db="EMBL/GenBank/DDBJ databases">
        <authorList>
            <person name="Partida-Martinez L."/>
            <person name="Huntemann M."/>
            <person name="Clum A."/>
            <person name="Wang J."/>
            <person name="Palaniappan K."/>
            <person name="Ritter S."/>
            <person name="Chen I.-M."/>
            <person name="Stamatis D."/>
            <person name="Reddy T."/>
            <person name="O'Malley R."/>
            <person name="Daum C."/>
            <person name="Shapiro N."/>
            <person name="Ivanova N."/>
            <person name="Kyrpides N."/>
            <person name="Woyke T."/>
        </authorList>
    </citation>
    <scope>NUCLEOTIDE SEQUENCE [LARGE SCALE GENOMIC DNA]</scope>
    <source>
        <strain evidence="2 3">AT2.17</strain>
    </source>
</reference>
<protein>
    <recommendedName>
        <fullName evidence="4">Nuclear transport factor 2 family protein</fullName>
    </recommendedName>
</protein>
<comment type="caution">
    <text evidence="2">The sequence shown here is derived from an EMBL/GenBank/DDBJ whole genome shotgun (WGS) entry which is preliminary data.</text>
</comment>
<feature type="signal peptide" evidence="1">
    <location>
        <begin position="1"/>
        <end position="26"/>
    </location>
</feature>
<reference evidence="2 3" key="2">
    <citation type="submission" date="2020-08" db="EMBL/GenBank/DDBJ databases">
        <title>The Agave Microbiome: Exploring the role of microbial communities in plant adaptations to desert environments.</title>
        <authorList>
            <person name="Partida-Martinez L.P."/>
        </authorList>
    </citation>
    <scope>NUCLEOTIDE SEQUENCE [LARGE SCALE GENOMIC DNA]</scope>
    <source>
        <strain evidence="2 3">AT2.17</strain>
    </source>
</reference>